<feature type="transmembrane region" description="Helical" evidence="2">
    <location>
        <begin position="53"/>
        <end position="75"/>
    </location>
</feature>
<dbReference type="EMBL" id="CP001700">
    <property type="protein sequence ID" value="ACU70432.1"/>
    <property type="molecule type" value="Genomic_DNA"/>
</dbReference>
<dbReference type="STRING" id="479433.Caci_1511"/>
<proteinExistence type="predicted"/>
<reference evidence="3 4" key="1">
    <citation type="journal article" date="2009" name="Stand. Genomic Sci.">
        <title>Complete genome sequence of Catenulispora acidiphila type strain (ID 139908).</title>
        <authorList>
            <person name="Copeland A."/>
            <person name="Lapidus A."/>
            <person name="Glavina Del Rio T."/>
            <person name="Nolan M."/>
            <person name="Lucas S."/>
            <person name="Chen F."/>
            <person name="Tice H."/>
            <person name="Cheng J.F."/>
            <person name="Bruce D."/>
            <person name="Goodwin L."/>
            <person name="Pitluck S."/>
            <person name="Mikhailova N."/>
            <person name="Pati A."/>
            <person name="Ivanova N."/>
            <person name="Mavromatis K."/>
            <person name="Chen A."/>
            <person name="Palaniappan K."/>
            <person name="Chain P."/>
            <person name="Land M."/>
            <person name="Hauser L."/>
            <person name="Chang Y.J."/>
            <person name="Jeffries C.D."/>
            <person name="Chertkov O."/>
            <person name="Brettin T."/>
            <person name="Detter J.C."/>
            <person name="Han C."/>
            <person name="Ali Z."/>
            <person name="Tindall B.J."/>
            <person name="Goker M."/>
            <person name="Bristow J."/>
            <person name="Eisen J.A."/>
            <person name="Markowitz V."/>
            <person name="Hugenholtz P."/>
            <person name="Kyrpides N.C."/>
            <person name="Klenk H.P."/>
        </authorList>
    </citation>
    <scope>NUCLEOTIDE SEQUENCE [LARGE SCALE GENOMIC DNA]</scope>
    <source>
        <strain evidence="4">DSM 44928 / JCM 14897 / NBRC 102108 / NRRL B-24433 / ID139908</strain>
    </source>
</reference>
<feature type="region of interest" description="Disordered" evidence="1">
    <location>
        <begin position="103"/>
        <end position="126"/>
    </location>
</feature>
<keyword evidence="4" id="KW-1185">Reference proteome</keyword>
<keyword evidence="2" id="KW-0812">Transmembrane</keyword>
<dbReference type="RefSeq" id="WP_012785726.1">
    <property type="nucleotide sequence ID" value="NC_013131.1"/>
</dbReference>
<sequence length="126" mass="12854">MSVRSHTPRAQIECSARRQVCCLAQPSLLALGPALLGLAVGLFPGLLSGSAQVGSIALGPALVGLVVELFPGLLFGQVQASPIALGSISLSPQVKRPLRCSRGSRSVVQPESAHLPRPSSAALRAG</sequence>
<organism evidence="3 4">
    <name type="scientific">Catenulispora acidiphila (strain DSM 44928 / JCM 14897 / NBRC 102108 / NRRL B-24433 / ID139908)</name>
    <dbReference type="NCBI Taxonomy" id="479433"/>
    <lineage>
        <taxon>Bacteria</taxon>
        <taxon>Bacillati</taxon>
        <taxon>Actinomycetota</taxon>
        <taxon>Actinomycetes</taxon>
        <taxon>Catenulisporales</taxon>
        <taxon>Catenulisporaceae</taxon>
        <taxon>Catenulispora</taxon>
    </lineage>
</organism>
<protein>
    <submittedName>
        <fullName evidence="3">Uncharacterized protein</fullName>
    </submittedName>
</protein>
<dbReference type="Proteomes" id="UP000000851">
    <property type="component" value="Chromosome"/>
</dbReference>
<dbReference type="KEGG" id="cai:Caci_1511"/>
<keyword evidence="2" id="KW-0472">Membrane</keyword>
<evidence type="ECO:0000256" key="1">
    <source>
        <dbReference type="SAM" id="MobiDB-lite"/>
    </source>
</evidence>
<evidence type="ECO:0000313" key="3">
    <source>
        <dbReference type="EMBL" id="ACU70432.1"/>
    </source>
</evidence>
<evidence type="ECO:0000313" key="4">
    <source>
        <dbReference type="Proteomes" id="UP000000851"/>
    </source>
</evidence>
<name>C7QA34_CATAD</name>
<dbReference type="HOGENOM" id="CLU_1977564_0_0_11"/>
<dbReference type="AlphaFoldDB" id="C7QA34"/>
<keyword evidence="2" id="KW-1133">Transmembrane helix</keyword>
<evidence type="ECO:0000256" key="2">
    <source>
        <dbReference type="SAM" id="Phobius"/>
    </source>
</evidence>
<accession>C7QA34</accession>
<gene>
    <name evidence="3" type="ordered locus">Caci_1511</name>
</gene>
<dbReference type="InParanoid" id="C7QA34"/>
<feature type="transmembrane region" description="Helical" evidence="2">
    <location>
        <begin position="27"/>
        <end position="47"/>
    </location>
</feature>